<reference evidence="1" key="1">
    <citation type="submission" date="2021-06" db="EMBL/GenBank/DDBJ databases">
        <title>Parelaphostrongylus tenuis whole genome reference sequence.</title>
        <authorList>
            <person name="Garwood T.J."/>
            <person name="Larsen P.A."/>
            <person name="Fountain-Jones N.M."/>
            <person name="Garbe J.R."/>
            <person name="Macchietto M.G."/>
            <person name="Kania S.A."/>
            <person name="Gerhold R.W."/>
            <person name="Richards J.E."/>
            <person name="Wolf T.M."/>
        </authorList>
    </citation>
    <scope>NUCLEOTIDE SEQUENCE</scope>
    <source>
        <strain evidence="1">MNPRO001-30</strain>
        <tissue evidence="1">Meninges</tissue>
    </source>
</reference>
<proteinExistence type="predicted"/>
<dbReference type="Proteomes" id="UP001196413">
    <property type="component" value="Unassembled WGS sequence"/>
</dbReference>
<keyword evidence="2" id="KW-1185">Reference proteome</keyword>
<evidence type="ECO:0000313" key="2">
    <source>
        <dbReference type="Proteomes" id="UP001196413"/>
    </source>
</evidence>
<comment type="caution">
    <text evidence="1">The sequence shown here is derived from an EMBL/GenBank/DDBJ whole genome shotgun (WGS) entry which is preliminary data.</text>
</comment>
<organism evidence="1 2">
    <name type="scientific">Parelaphostrongylus tenuis</name>
    <name type="common">Meningeal worm</name>
    <dbReference type="NCBI Taxonomy" id="148309"/>
    <lineage>
        <taxon>Eukaryota</taxon>
        <taxon>Metazoa</taxon>
        <taxon>Ecdysozoa</taxon>
        <taxon>Nematoda</taxon>
        <taxon>Chromadorea</taxon>
        <taxon>Rhabditida</taxon>
        <taxon>Rhabditina</taxon>
        <taxon>Rhabditomorpha</taxon>
        <taxon>Strongyloidea</taxon>
        <taxon>Metastrongylidae</taxon>
        <taxon>Parelaphostrongylus</taxon>
    </lineage>
</organism>
<protein>
    <submittedName>
        <fullName evidence="1">Uncharacterized protein</fullName>
    </submittedName>
</protein>
<sequence>MEYLLAVLTNRKCNSALPSMDPFIQRTANIWINFTFTWCCHYVALELRSIIHDARLAHCTIKAVTLLFSHPCFNLISVIGKHRPTRLI</sequence>
<dbReference type="AlphaFoldDB" id="A0AAD5MP94"/>
<gene>
    <name evidence="1" type="ORF">KIN20_007532</name>
</gene>
<evidence type="ECO:0000313" key="1">
    <source>
        <dbReference type="EMBL" id="KAJ1351511.1"/>
    </source>
</evidence>
<dbReference type="EMBL" id="JAHQIW010001093">
    <property type="protein sequence ID" value="KAJ1351511.1"/>
    <property type="molecule type" value="Genomic_DNA"/>
</dbReference>
<accession>A0AAD5MP94</accession>
<name>A0AAD5MP94_PARTN</name>